<dbReference type="AlphaFoldDB" id="K1U5X2"/>
<dbReference type="SUPFAM" id="SSF49373">
    <property type="entry name" value="Invasin/intimin cell-adhesion fragments"/>
    <property type="match status" value="3"/>
</dbReference>
<dbReference type="InterPro" id="IPR003343">
    <property type="entry name" value="Big_2"/>
</dbReference>
<gene>
    <name evidence="3" type="ORF">LEA_01235</name>
</gene>
<sequence length="333" mass="33916">TDEKLAKAASKLTVEWTSSDESVATVDATGMVVAVSAGEADITASVTNSEMSAVCKVTVKVAAKDITVPDNLDVKLNDGNETTVEATVSPADATDVKASYASTDEAVATVDKDGRVQVLQPGECDIITTLMQDGEKVTEKTTHVKAFYEVESITLDSNEGKLTVGNSHTIKATVAPEEVAAETTIEWSSSNEKVATVDSNGKVTAVSSGNATITATAGEESANYEVTVEQPKKVTTSNKTYKSSSSSNSSAAVTPSNPAPVVPAPAQPDPAPAQPDPQPEQPSGGDNGGSNDSGNSGNSGDSGSGGDTDWWGTVIPGRADNGCTPEQQAGGVC</sequence>
<feature type="domain" description="BIG2" evidence="2">
    <location>
        <begin position="1"/>
        <end position="56"/>
    </location>
</feature>
<feature type="compositionally biased region" description="Polar residues" evidence="1">
    <location>
        <begin position="233"/>
        <end position="242"/>
    </location>
</feature>
<dbReference type="EMBL" id="AJWY01000866">
    <property type="protein sequence ID" value="EKC80577.1"/>
    <property type="molecule type" value="Genomic_DNA"/>
</dbReference>
<protein>
    <submittedName>
        <fullName evidence="3">Ig domain-containing protein group 2 domain-containing protein</fullName>
    </submittedName>
</protein>
<dbReference type="PANTHER" id="PTHR23019">
    <property type="entry name" value="NUCLEAR PORE MEMBRANE GLYCOPROTEIN GP210-RELATED"/>
    <property type="match status" value="1"/>
</dbReference>
<feature type="compositionally biased region" description="Low complexity" evidence="1">
    <location>
        <begin position="281"/>
        <end position="299"/>
    </location>
</feature>
<feature type="domain" description="BIG2" evidence="2">
    <location>
        <begin position="149"/>
        <end position="227"/>
    </location>
</feature>
<dbReference type="Pfam" id="PF02368">
    <property type="entry name" value="Big_2"/>
    <property type="match status" value="3"/>
</dbReference>
<accession>K1U5X2</accession>
<feature type="region of interest" description="Disordered" evidence="1">
    <location>
        <begin position="221"/>
        <end position="333"/>
    </location>
</feature>
<feature type="compositionally biased region" description="Low complexity" evidence="1">
    <location>
        <begin position="243"/>
        <end position="256"/>
    </location>
</feature>
<evidence type="ECO:0000259" key="2">
    <source>
        <dbReference type="SMART" id="SM00635"/>
    </source>
</evidence>
<feature type="non-terminal residue" evidence="3">
    <location>
        <position position="1"/>
    </location>
</feature>
<evidence type="ECO:0000313" key="3">
    <source>
        <dbReference type="EMBL" id="EKC80577.1"/>
    </source>
</evidence>
<proteinExistence type="predicted"/>
<dbReference type="InterPro" id="IPR008964">
    <property type="entry name" value="Invasin/intimin_cell_adhesion"/>
</dbReference>
<feature type="compositionally biased region" description="Pro residues" evidence="1">
    <location>
        <begin position="257"/>
        <end position="280"/>
    </location>
</feature>
<name>K1U5X2_9ZZZZ</name>
<dbReference type="PANTHER" id="PTHR23019:SF0">
    <property type="entry name" value="NUCLEAR PORE MEMBRANE GLYCOPROTEIN 210"/>
    <property type="match status" value="1"/>
</dbReference>
<reference evidence="3" key="1">
    <citation type="journal article" date="2013" name="Environ. Microbiol.">
        <title>Microbiota from the distal guts of lean and obese adolescents exhibit partial functional redundancy besides clear differences in community structure.</title>
        <authorList>
            <person name="Ferrer M."/>
            <person name="Ruiz A."/>
            <person name="Lanza F."/>
            <person name="Haange S.B."/>
            <person name="Oberbach A."/>
            <person name="Till H."/>
            <person name="Bargiela R."/>
            <person name="Campoy C."/>
            <person name="Segura M.T."/>
            <person name="Richter M."/>
            <person name="von Bergen M."/>
            <person name="Seifert J."/>
            <person name="Suarez A."/>
        </authorList>
    </citation>
    <scope>NUCLEOTIDE SEQUENCE</scope>
</reference>
<dbReference type="SMART" id="SM00635">
    <property type="entry name" value="BID_2"/>
    <property type="match status" value="3"/>
</dbReference>
<organism evidence="3">
    <name type="scientific">human gut metagenome</name>
    <dbReference type="NCBI Taxonomy" id="408170"/>
    <lineage>
        <taxon>unclassified sequences</taxon>
        <taxon>metagenomes</taxon>
        <taxon>organismal metagenomes</taxon>
    </lineage>
</organism>
<feature type="domain" description="BIG2" evidence="2">
    <location>
        <begin position="62"/>
        <end position="141"/>
    </location>
</feature>
<comment type="caution">
    <text evidence="3">The sequence shown here is derived from an EMBL/GenBank/DDBJ whole genome shotgun (WGS) entry which is preliminary data.</text>
</comment>
<dbReference type="InterPro" id="IPR045197">
    <property type="entry name" value="NUP210-like"/>
</dbReference>
<evidence type="ECO:0000256" key="1">
    <source>
        <dbReference type="SAM" id="MobiDB-lite"/>
    </source>
</evidence>
<dbReference type="Gene3D" id="2.60.40.1080">
    <property type="match status" value="3"/>
</dbReference>